<protein>
    <recommendedName>
        <fullName evidence="3">PNPLA domain-containing protein</fullName>
    </recommendedName>
</protein>
<accession>Q2S7P3</accession>
<evidence type="ECO:0000313" key="2">
    <source>
        <dbReference type="Proteomes" id="UP000000238"/>
    </source>
</evidence>
<dbReference type="EMBL" id="CP000155">
    <property type="protein sequence ID" value="ABC33331.1"/>
    <property type="molecule type" value="Genomic_DNA"/>
</dbReference>
<dbReference type="RefSeq" id="WP_011400383.1">
    <property type="nucleotide sequence ID" value="NC_007645.1"/>
</dbReference>
<dbReference type="Proteomes" id="UP000000238">
    <property type="component" value="Chromosome"/>
</dbReference>
<dbReference type="HOGENOM" id="CLU_813289_0_0_6"/>
<name>Q2S7P3_HAHCH</name>
<sequence>MSSALTLIAGPKALQHIRSRGLKANDFSLMAGASGGPKWFILFGLDKYLSGEFFKDRRTPLHTIGSSAGAWRMACFAQNDPVAAITRLAEHYSQERYSEKPDVAEITAKARLMVQTTLGSNGAAEVIAHSTIRTHILADRCRGPAASEQAWLQLFGLALAAGANALSRRALGLFFERVLFHTGPEPALQLKDLPTRTAPLHTQNLEQALMASGAIPMVLSGVSNIADAPKGVYRDGGIVDYHFDLPFNESKGLVLYPHFSQQVTPGWLDKKLPYRKVDPRHYDNVLMLTPSREMVAKLPYGKISDRNDFKHLDADSRLKYWRTVLLESERMAEDLHEMVTTGKGLENIQPFQP</sequence>
<dbReference type="OrthoDB" id="8586159at2"/>
<evidence type="ECO:0008006" key="3">
    <source>
        <dbReference type="Google" id="ProtNLM"/>
    </source>
</evidence>
<dbReference type="eggNOG" id="COG1752">
    <property type="taxonomic scope" value="Bacteria"/>
</dbReference>
<dbReference type="AlphaFoldDB" id="Q2S7P3"/>
<dbReference type="InterPro" id="IPR016035">
    <property type="entry name" value="Acyl_Trfase/lysoPLipase"/>
</dbReference>
<evidence type="ECO:0000313" key="1">
    <source>
        <dbReference type="EMBL" id="ABC33331.1"/>
    </source>
</evidence>
<dbReference type="STRING" id="349521.HCH_06703"/>
<dbReference type="SUPFAM" id="SSF52151">
    <property type="entry name" value="FabD/lysophospholipase-like"/>
    <property type="match status" value="1"/>
</dbReference>
<keyword evidence="2" id="KW-1185">Reference proteome</keyword>
<dbReference type="KEGG" id="hch:HCH_06703"/>
<organism evidence="1 2">
    <name type="scientific">Hahella chejuensis (strain KCTC 2396)</name>
    <dbReference type="NCBI Taxonomy" id="349521"/>
    <lineage>
        <taxon>Bacteria</taxon>
        <taxon>Pseudomonadati</taxon>
        <taxon>Pseudomonadota</taxon>
        <taxon>Gammaproteobacteria</taxon>
        <taxon>Oceanospirillales</taxon>
        <taxon>Hahellaceae</taxon>
        <taxon>Hahella</taxon>
    </lineage>
</organism>
<gene>
    <name evidence="1" type="ordered locus">HCH_06703</name>
</gene>
<proteinExistence type="predicted"/>
<reference evidence="1 2" key="1">
    <citation type="journal article" date="2005" name="Nucleic Acids Res.">
        <title>Genomic blueprint of Hahella chejuensis, a marine microbe producing an algicidal agent.</title>
        <authorList>
            <person name="Jeong H."/>
            <person name="Yim J.H."/>
            <person name="Lee C."/>
            <person name="Choi S.-H."/>
            <person name="Park Y.K."/>
            <person name="Yoon S.H."/>
            <person name="Hur C.-G."/>
            <person name="Kang H.-Y."/>
            <person name="Kim D."/>
            <person name="Lee H.H."/>
            <person name="Park K.H."/>
            <person name="Park S.-H."/>
            <person name="Park H.-S."/>
            <person name="Lee H.K."/>
            <person name="Oh T.K."/>
            <person name="Kim J.F."/>
        </authorList>
    </citation>
    <scope>NUCLEOTIDE SEQUENCE [LARGE SCALE GENOMIC DNA]</scope>
    <source>
        <strain evidence="1 2">KCTC 2396</strain>
    </source>
</reference>